<protein>
    <recommendedName>
        <fullName evidence="5">Pseudouridine synthase</fullName>
        <ecNumber evidence="5">5.4.99.-</ecNumber>
    </recommendedName>
</protein>
<comment type="similarity">
    <text evidence="2 5">Belongs to the pseudouridine synthase RluA family.</text>
</comment>
<keyword evidence="3 5" id="KW-0413">Isomerase</keyword>
<feature type="active site" evidence="4">
    <location>
        <position position="130"/>
    </location>
</feature>
<dbReference type="InterPro" id="IPR006145">
    <property type="entry name" value="PsdUridine_synth_RsuA/RluA"/>
</dbReference>
<evidence type="ECO:0000256" key="3">
    <source>
        <dbReference type="ARBA" id="ARBA00023235"/>
    </source>
</evidence>
<dbReference type="InterPro" id="IPR006224">
    <property type="entry name" value="PsdUridine_synth_RluA-like_CS"/>
</dbReference>
<name>A0A3T0D5D8_9FIRM</name>
<dbReference type="CDD" id="cd02869">
    <property type="entry name" value="PseudoU_synth_RluA_like"/>
    <property type="match status" value="1"/>
</dbReference>
<dbReference type="InterPro" id="IPR020103">
    <property type="entry name" value="PsdUridine_synth_cat_dom_sf"/>
</dbReference>
<dbReference type="GO" id="GO:0000455">
    <property type="term" value="P:enzyme-directed rRNA pseudouridine synthesis"/>
    <property type="evidence" value="ECO:0007669"/>
    <property type="project" value="TreeGrafter"/>
</dbReference>
<dbReference type="KEGG" id="ccha:ELD05_06360"/>
<dbReference type="EC" id="5.4.99.-" evidence="5"/>
<gene>
    <name evidence="7" type="ORF">ELD05_06360</name>
</gene>
<dbReference type="InterPro" id="IPR050188">
    <property type="entry name" value="RluA_PseudoU_synthase"/>
</dbReference>
<comment type="function">
    <text evidence="5">Responsible for synthesis of pseudouridine from uracil.</text>
</comment>
<accession>A0A3T0D5D8</accession>
<dbReference type="GO" id="GO:0140098">
    <property type="term" value="F:catalytic activity, acting on RNA"/>
    <property type="evidence" value="ECO:0007669"/>
    <property type="project" value="UniProtKB-ARBA"/>
</dbReference>
<dbReference type="InterPro" id="IPR006225">
    <property type="entry name" value="PsdUridine_synth_RluC/D"/>
</dbReference>
<dbReference type="Gene3D" id="3.30.2350.10">
    <property type="entry name" value="Pseudouridine synthase"/>
    <property type="match status" value="1"/>
</dbReference>
<organism evidence="7 8">
    <name type="scientific">Caldicellulosiruptor changbaiensis</name>
    <dbReference type="NCBI Taxonomy" id="1222016"/>
    <lineage>
        <taxon>Bacteria</taxon>
        <taxon>Bacillati</taxon>
        <taxon>Bacillota</taxon>
        <taxon>Bacillota incertae sedis</taxon>
        <taxon>Caldicellulosiruptorales</taxon>
        <taxon>Caldicellulosiruptoraceae</taxon>
        <taxon>Caldicellulosiruptor</taxon>
    </lineage>
</organism>
<dbReference type="PANTHER" id="PTHR21600">
    <property type="entry name" value="MITOCHONDRIAL RNA PSEUDOURIDINE SYNTHASE"/>
    <property type="match status" value="1"/>
</dbReference>
<dbReference type="GO" id="GO:0003723">
    <property type="term" value="F:RNA binding"/>
    <property type="evidence" value="ECO:0007669"/>
    <property type="project" value="InterPro"/>
</dbReference>
<dbReference type="AlphaFoldDB" id="A0A3T0D5D8"/>
<reference evidence="7 8" key="1">
    <citation type="submission" date="2018-12" db="EMBL/GenBank/DDBJ databases">
        <title>Genome sequence from the cellulolytic species, Caldicellulosiruptor changbaiensis.</title>
        <authorList>
            <person name="Blumer-Schuette S.E."/>
            <person name="Mendoza C."/>
        </authorList>
    </citation>
    <scope>NUCLEOTIDE SEQUENCE [LARGE SCALE GENOMIC DNA]</scope>
    <source>
        <strain evidence="7 8">CBS-Z</strain>
    </source>
</reference>
<dbReference type="SUPFAM" id="SSF55120">
    <property type="entry name" value="Pseudouridine synthase"/>
    <property type="match status" value="1"/>
</dbReference>
<evidence type="ECO:0000256" key="1">
    <source>
        <dbReference type="ARBA" id="ARBA00000073"/>
    </source>
</evidence>
<evidence type="ECO:0000313" key="8">
    <source>
        <dbReference type="Proteomes" id="UP000282930"/>
    </source>
</evidence>
<keyword evidence="8" id="KW-1185">Reference proteome</keyword>
<evidence type="ECO:0000256" key="4">
    <source>
        <dbReference type="PIRSR" id="PIRSR606225-1"/>
    </source>
</evidence>
<proteinExistence type="inferred from homology"/>
<dbReference type="GO" id="GO:0009982">
    <property type="term" value="F:pseudouridine synthase activity"/>
    <property type="evidence" value="ECO:0007669"/>
    <property type="project" value="InterPro"/>
</dbReference>
<evidence type="ECO:0000256" key="2">
    <source>
        <dbReference type="ARBA" id="ARBA00010876"/>
    </source>
</evidence>
<dbReference type="PANTHER" id="PTHR21600:SF44">
    <property type="entry name" value="RIBOSOMAL LARGE SUBUNIT PSEUDOURIDINE SYNTHASE D"/>
    <property type="match status" value="1"/>
</dbReference>
<dbReference type="Proteomes" id="UP000282930">
    <property type="component" value="Chromosome"/>
</dbReference>
<evidence type="ECO:0000313" key="7">
    <source>
        <dbReference type="EMBL" id="AZT90295.1"/>
    </source>
</evidence>
<dbReference type="PROSITE" id="PS01129">
    <property type="entry name" value="PSI_RLU"/>
    <property type="match status" value="1"/>
</dbReference>
<sequence length="292" mass="33536">MRLVYVIKKEDLNMTYKEILRKKLFLSSTLLSKLKSNGQIRFIPPIFSINQHPTAESIIELELKDIYSNIVPIKGSIDILFEDQFFLFVNKPSGIPSHPSKGHYFDTLANNVEWYLNSQGVTSHIINRLDKDTSGIVVFAKNSYFHSIVSSEFEKRTIEKTYIAVVDGILTKKSGFIEKPISRSNDGIKREINEDGDYAITYYEVIAYKSNYSILKLKPITGRTHQLRVHLASIGYPIVGDVLYGTGKYKDFPLLLHAYSIKFDFNLIERQYNITAPLPHYFSEFLGCELEL</sequence>
<dbReference type="EMBL" id="CP034791">
    <property type="protein sequence ID" value="AZT90295.1"/>
    <property type="molecule type" value="Genomic_DNA"/>
</dbReference>
<dbReference type="RefSeq" id="WP_039763926.1">
    <property type="nucleotide sequence ID" value="NZ_CP034791.1"/>
</dbReference>
<evidence type="ECO:0000256" key="5">
    <source>
        <dbReference type="RuleBase" id="RU362028"/>
    </source>
</evidence>
<dbReference type="NCBIfam" id="TIGR00005">
    <property type="entry name" value="rluA_subfam"/>
    <property type="match status" value="1"/>
</dbReference>
<comment type="catalytic activity">
    <reaction evidence="1 5">
        <text>a uridine in RNA = a pseudouridine in RNA</text>
        <dbReference type="Rhea" id="RHEA:48348"/>
        <dbReference type="Rhea" id="RHEA-COMP:12068"/>
        <dbReference type="Rhea" id="RHEA-COMP:12069"/>
        <dbReference type="ChEBI" id="CHEBI:65314"/>
        <dbReference type="ChEBI" id="CHEBI:65315"/>
    </reaction>
</comment>
<dbReference type="Pfam" id="PF00849">
    <property type="entry name" value="PseudoU_synth_2"/>
    <property type="match status" value="1"/>
</dbReference>
<evidence type="ECO:0000259" key="6">
    <source>
        <dbReference type="Pfam" id="PF00849"/>
    </source>
</evidence>
<feature type="domain" description="Pseudouridine synthase RsuA/RluA-like" evidence="6">
    <location>
        <begin position="86"/>
        <end position="233"/>
    </location>
</feature>